<reference evidence="1 2" key="1">
    <citation type="submission" date="2022-06" db="EMBL/GenBank/DDBJ databases">
        <title>Isolation of gut microbiota from human fecal samples.</title>
        <authorList>
            <person name="Pamer E.G."/>
            <person name="Barat B."/>
            <person name="Waligurski E."/>
            <person name="Medina S."/>
            <person name="Paddock L."/>
            <person name="Mostad J."/>
        </authorList>
    </citation>
    <scope>NUCLEOTIDE SEQUENCE [LARGE SCALE GENOMIC DNA]</scope>
    <source>
        <strain evidence="1 2">SL.3.17</strain>
    </source>
</reference>
<accession>A0ABT1RRJ9</accession>
<dbReference type="Proteomes" id="UP001524502">
    <property type="component" value="Unassembled WGS sequence"/>
</dbReference>
<evidence type="ECO:0000313" key="1">
    <source>
        <dbReference type="EMBL" id="MCQ4637821.1"/>
    </source>
</evidence>
<name>A0ABT1RRJ9_9FIRM</name>
<sequence>MHKIKLVPDKPFHNNCDVTVYDVTEEKEKKRCKIMVDYAESDIRQLQKEGYDYEAAVGHFEDWIYHTVKRYIADDWECTEGYEAVMEIVRDHIKGYY</sequence>
<evidence type="ECO:0000313" key="2">
    <source>
        <dbReference type="Proteomes" id="UP001524502"/>
    </source>
</evidence>
<dbReference type="EMBL" id="JANFXK010000016">
    <property type="protein sequence ID" value="MCQ4637821.1"/>
    <property type="molecule type" value="Genomic_DNA"/>
</dbReference>
<gene>
    <name evidence="1" type="ORF">NE619_13885</name>
</gene>
<evidence type="ECO:0008006" key="3">
    <source>
        <dbReference type="Google" id="ProtNLM"/>
    </source>
</evidence>
<protein>
    <recommendedName>
        <fullName evidence="3">Phage protein</fullName>
    </recommendedName>
</protein>
<organism evidence="1 2">
    <name type="scientific">Anaerovorax odorimutans</name>
    <dbReference type="NCBI Taxonomy" id="109327"/>
    <lineage>
        <taxon>Bacteria</taxon>
        <taxon>Bacillati</taxon>
        <taxon>Bacillota</taxon>
        <taxon>Clostridia</taxon>
        <taxon>Peptostreptococcales</taxon>
        <taxon>Anaerovoracaceae</taxon>
        <taxon>Anaerovorax</taxon>
    </lineage>
</organism>
<dbReference type="RefSeq" id="WP_256133002.1">
    <property type="nucleotide sequence ID" value="NZ_JANFXK010000016.1"/>
</dbReference>
<comment type="caution">
    <text evidence="1">The sequence shown here is derived from an EMBL/GenBank/DDBJ whole genome shotgun (WGS) entry which is preliminary data.</text>
</comment>
<proteinExistence type="predicted"/>
<keyword evidence="2" id="KW-1185">Reference proteome</keyword>